<dbReference type="InterPro" id="IPR046346">
    <property type="entry name" value="Aminoacid_DH-like_N_sf"/>
</dbReference>
<dbReference type="AlphaFoldDB" id="A0A448X487"/>
<evidence type="ECO:0000256" key="5">
    <source>
        <dbReference type="ARBA" id="ARBA00048577"/>
    </source>
</evidence>
<dbReference type="PANTHER" id="PTHR11606:SF13">
    <property type="entry name" value="GLUTAMATE DEHYDROGENASE 1, MITOCHONDRIAL"/>
    <property type="match status" value="1"/>
</dbReference>
<feature type="non-terminal residue" evidence="7">
    <location>
        <position position="244"/>
    </location>
</feature>
<dbReference type="Gene3D" id="1.10.287.140">
    <property type="match status" value="1"/>
</dbReference>
<proteinExistence type="inferred from homology"/>
<sequence length="244" mass="27083">MLSKLISHRPFVSFKLQPCALNCMPARYSTNTDTIPFHEMVLGFFDKASVLMEAKLVDEIKGRDSLDQKKHKVRGILDMIKPCNHTLEINFPHKRDNGRYEMIQGWRSQHSLHRTPTKGGIRYSLDVNKGEVMALASLMTYKCAVVDVPFGGAKAGLRIDPKVYSDSEIERITRRFCLELAKKGFIGPGVDVPAPDMGTGEREMAWIADTYATTVGSHDLHAWACVTGKPILLGGIHGRVSATG</sequence>
<dbReference type="GO" id="GO:0004352">
    <property type="term" value="F:glutamate dehydrogenase (NAD+) activity"/>
    <property type="evidence" value="ECO:0007669"/>
    <property type="project" value="TreeGrafter"/>
</dbReference>
<evidence type="ECO:0000313" key="8">
    <source>
        <dbReference type="Proteomes" id="UP000784294"/>
    </source>
</evidence>
<dbReference type="PROSITE" id="PS00074">
    <property type="entry name" value="GLFV_DEHYDROGENASE"/>
    <property type="match status" value="1"/>
</dbReference>
<dbReference type="SUPFAM" id="SSF53223">
    <property type="entry name" value="Aminoacid dehydrogenase-like, N-terminal domain"/>
    <property type="match status" value="1"/>
</dbReference>
<accession>A0A448X487</accession>
<dbReference type="EMBL" id="CAAALY010088745">
    <property type="protein sequence ID" value="VEL27647.1"/>
    <property type="molecule type" value="Genomic_DNA"/>
</dbReference>
<comment type="catalytic activity">
    <reaction evidence="4">
        <text>L-glutamate + NAD(+) + H2O = 2-oxoglutarate + NH4(+) + NADH + H(+)</text>
        <dbReference type="Rhea" id="RHEA:15133"/>
        <dbReference type="ChEBI" id="CHEBI:15377"/>
        <dbReference type="ChEBI" id="CHEBI:15378"/>
        <dbReference type="ChEBI" id="CHEBI:16810"/>
        <dbReference type="ChEBI" id="CHEBI:28938"/>
        <dbReference type="ChEBI" id="CHEBI:29985"/>
        <dbReference type="ChEBI" id="CHEBI:57540"/>
        <dbReference type="ChEBI" id="CHEBI:57945"/>
        <dbReference type="EC" id="1.4.1.3"/>
    </reaction>
</comment>
<dbReference type="GO" id="GO:0005739">
    <property type="term" value="C:mitochondrion"/>
    <property type="evidence" value="ECO:0007669"/>
    <property type="project" value="TreeGrafter"/>
</dbReference>
<evidence type="ECO:0000256" key="3">
    <source>
        <dbReference type="ARBA" id="ARBA00023002"/>
    </source>
</evidence>
<keyword evidence="8" id="KW-1185">Reference proteome</keyword>
<evidence type="ECO:0000256" key="4">
    <source>
        <dbReference type="ARBA" id="ARBA00047867"/>
    </source>
</evidence>
<dbReference type="Gene3D" id="3.40.50.10860">
    <property type="entry name" value="Leucine Dehydrogenase, chain A, domain 1"/>
    <property type="match status" value="1"/>
</dbReference>
<comment type="catalytic activity">
    <reaction evidence="5">
        <text>L-glutamate + NADP(+) + H2O = 2-oxoglutarate + NH4(+) + NADPH + H(+)</text>
        <dbReference type="Rhea" id="RHEA:11612"/>
        <dbReference type="ChEBI" id="CHEBI:15377"/>
        <dbReference type="ChEBI" id="CHEBI:15378"/>
        <dbReference type="ChEBI" id="CHEBI:16810"/>
        <dbReference type="ChEBI" id="CHEBI:28938"/>
        <dbReference type="ChEBI" id="CHEBI:29985"/>
        <dbReference type="ChEBI" id="CHEBI:57783"/>
        <dbReference type="ChEBI" id="CHEBI:58349"/>
        <dbReference type="EC" id="1.4.1.3"/>
    </reaction>
</comment>
<dbReference type="EC" id="1.4.1.3" evidence="2"/>
<organism evidence="7 8">
    <name type="scientific">Protopolystoma xenopodis</name>
    <dbReference type="NCBI Taxonomy" id="117903"/>
    <lineage>
        <taxon>Eukaryota</taxon>
        <taxon>Metazoa</taxon>
        <taxon>Spiralia</taxon>
        <taxon>Lophotrochozoa</taxon>
        <taxon>Platyhelminthes</taxon>
        <taxon>Monogenea</taxon>
        <taxon>Polyopisthocotylea</taxon>
        <taxon>Polystomatidea</taxon>
        <taxon>Polystomatidae</taxon>
        <taxon>Protopolystoma</taxon>
    </lineage>
</organism>
<feature type="domain" description="Glutamate/phenylalanine/leucine/valine/L-tryptophan dehydrogenase dimerisation" evidence="6">
    <location>
        <begin position="85"/>
        <end position="212"/>
    </location>
</feature>
<protein>
    <recommendedName>
        <fullName evidence="2">glutamate dehydrogenase [NAD(P)(+)]</fullName>
        <ecNumber evidence="2">1.4.1.3</ecNumber>
    </recommendedName>
</protein>
<dbReference type="PRINTS" id="PR00082">
    <property type="entry name" value="GLFDHDRGNASE"/>
</dbReference>
<dbReference type="OrthoDB" id="6718861at2759"/>
<evidence type="ECO:0000259" key="6">
    <source>
        <dbReference type="Pfam" id="PF02812"/>
    </source>
</evidence>
<dbReference type="InterPro" id="IPR006097">
    <property type="entry name" value="Glu/Leu/Phe/Val/Trp_DH_dimer"/>
</dbReference>
<dbReference type="Pfam" id="PF02812">
    <property type="entry name" value="ELFV_dehydrog_N"/>
    <property type="match status" value="1"/>
</dbReference>
<evidence type="ECO:0000256" key="1">
    <source>
        <dbReference type="ARBA" id="ARBA00006382"/>
    </source>
</evidence>
<dbReference type="PANTHER" id="PTHR11606">
    <property type="entry name" value="GLUTAMATE DEHYDROGENASE"/>
    <property type="match status" value="1"/>
</dbReference>
<keyword evidence="3" id="KW-0560">Oxidoreductase</keyword>
<dbReference type="InterPro" id="IPR006095">
    <property type="entry name" value="Glu/Leu/Phe/Val/Trp_DH"/>
</dbReference>
<comment type="similarity">
    <text evidence="1">Belongs to the Glu/Leu/Phe/Val dehydrogenases family.</text>
</comment>
<dbReference type="InterPro" id="IPR033524">
    <property type="entry name" value="Glu/Leu/Phe/Val_DH_AS"/>
</dbReference>
<reference evidence="7" key="1">
    <citation type="submission" date="2018-11" db="EMBL/GenBank/DDBJ databases">
        <authorList>
            <consortium name="Pathogen Informatics"/>
        </authorList>
    </citation>
    <scope>NUCLEOTIDE SEQUENCE</scope>
</reference>
<dbReference type="Proteomes" id="UP000784294">
    <property type="component" value="Unassembled WGS sequence"/>
</dbReference>
<gene>
    <name evidence="7" type="ORF">PXEA_LOCUS21087</name>
</gene>
<evidence type="ECO:0000256" key="2">
    <source>
        <dbReference type="ARBA" id="ARBA00012889"/>
    </source>
</evidence>
<evidence type="ECO:0000313" key="7">
    <source>
        <dbReference type="EMBL" id="VEL27647.1"/>
    </source>
</evidence>
<comment type="caution">
    <text evidence="7">The sequence shown here is derived from an EMBL/GenBank/DDBJ whole genome shotgun (WGS) entry which is preliminary data.</text>
</comment>
<dbReference type="GO" id="GO:0006538">
    <property type="term" value="P:L-glutamate catabolic process"/>
    <property type="evidence" value="ECO:0007669"/>
    <property type="project" value="TreeGrafter"/>
</dbReference>
<name>A0A448X487_9PLAT</name>